<dbReference type="GO" id="GO:0016829">
    <property type="term" value="F:lyase activity"/>
    <property type="evidence" value="ECO:0007669"/>
    <property type="project" value="InterPro"/>
</dbReference>
<evidence type="ECO:0000256" key="1">
    <source>
        <dbReference type="ARBA" id="ARBA00001933"/>
    </source>
</evidence>
<dbReference type="InterPro" id="IPR015422">
    <property type="entry name" value="PyrdxlP-dep_Trfase_small"/>
</dbReference>
<evidence type="ECO:0000259" key="4">
    <source>
        <dbReference type="Pfam" id="PF01212"/>
    </source>
</evidence>
<dbReference type="InterPro" id="IPR015421">
    <property type="entry name" value="PyrdxlP-dep_Trfase_major"/>
</dbReference>
<dbReference type="OrthoDB" id="9774495at2"/>
<dbReference type="PANTHER" id="PTHR48097:SF5">
    <property type="entry name" value="LOW SPECIFICITY L-THREONINE ALDOLASE"/>
    <property type="match status" value="1"/>
</dbReference>
<dbReference type="Gene3D" id="3.90.1150.10">
    <property type="entry name" value="Aspartate Aminotransferase, domain 1"/>
    <property type="match status" value="1"/>
</dbReference>
<dbReference type="InterPro" id="IPR015424">
    <property type="entry name" value="PyrdxlP-dep_Trfase"/>
</dbReference>
<comment type="similarity">
    <text evidence="2">Belongs to the threonine aldolase family.</text>
</comment>
<keyword evidence="5" id="KW-0808">Transferase</keyword>
<dbReference type="GO" id="GO:0006520">
    <property type="term" value="P:amino acid metabolic process"/>
    <property type="evidence" value="ECO:0007669"/>
    <property type="project" value="InterPro"/>
</dbReference>
<dbReference type="PANTHER" id="PTHR48097">
    <property type="entry name" value="L-THREONINE ALDOLASE-RELATED"/>
    <property type="match status" value="1"/>
</dbReference>
<evidence type="ECO:0000256" key="3">
    <source>
        <dbReference type="ARBA" id="ARBA00022898"/>
    </source>
</evidence>
<dbReference type="EMBL" id="RQSP01000001">
    <property type="protein sequence ID" value="KAB5608695.1"/>
    <property type="molecule type" value="Genomic_DNA"/>
</dbReference>
<evidence type="ECO:0000256" key="2">
    <source>
        <dbReference type="ARBA" id="ARBA00006966"/>
    </source>
</evidence>
<name>A0A5N5RMY4_9BIFI</name>
<protein>
    <submittedName>
        <fullName evidence="5">Aminotransferase class I/II-fold pyridoxal phosphate-dependent enzyme</fullName>
    </submittedName>
</protein>
<comment type="caution">
    <text evidence="5">The sequence shown here is derived from an EMBL/GenBank/DDBJ whole genome shotgun (WGS) entry which is preliminary data.</text>
</comment>
<dbReference type="Proteomes" id="UP000326336">
    <property type="component" value="Unassembled WGS sequence"/>
</dbReference>
<accession>A0A5N5RMY4</accession>
<dbReference type="SUPFAM" id="SSF53383">
    <property type="entry name" value="PLP-dependent transferases"/>
    <property type="match status" value="1"/>
</dbReference>
<organism evidence="5 6">
    <name type="scientific">Bifidobacterium jacchi</name>
    <dbReference type="NCBI Taxonomy" id="2490545"/>
    <lineage>
        <taxon>Bacteria</taxon>
        <taxon>Bacillati</taxon>
        <taxon>Actinomycetota</taxon>
        <taxon>Actinomycetes</taxon>
        <taxon>Bifidobacteriales</taxon>
        <taxon>Bifidobacteriaceae</taxon>
        <taxon>Bifidobacterium</taxon>
    </lineage>
</organism>
<evidence type="ECO:0000313" key="5">
    <source>
        <dbReference type="EMBL" id="KAB5608695.1"/>
    </source>
</evidence>
<keyword evidence="3" id="KW-0663">Pyridoxal phosphate</keyword>
<feature type="domain" description="Aromatic amino acid beta-eliminating lyase/threonine aldolase" evidence="4">
    <location>
        <begin position="30"/>
        <end position="296"/>
    </location>
</feature>
<dbReference type="InterPro" id="IPR001597">
    <property type="entry name" value="ArAA_b-elim_lyase/Thr_aldolase"/>
</dbReference>
<proteinExistence type="inferred from homology"/>
<keyword evidence="5" id="KW-0032">Aminotransferase</keyword>
<reference evidence="5 6" key="1">
    <citation type="journal article" date="2019" name="Int. J. Syst. Evol. Microbiol.">
        <title>Bifidobacterium jacchi sp. nov., isolated from the faeces of a baby common marmoset (Callithrix jacchus).</title>
        <authorList>
            <person name="Modesto M."/>
            <person name="Watanabe K."/>
            <person name="Arita M."/>
            <person name="Satti M."/>
            <person name="Oki K."/>
            <person name="Sciavilla P."/>
            <person name="Patavino C."/>
            <person name="Camma C."/>
            <person name="Michelini S."/>
            <person name="Sgorbati B."/>
            <person name="Mattarelli P."/>
        </authorList>
    </citation>
    <scope>NUCLEOTIDE SEQUENCE [LARGE SCALE GENOMIC DNA]</scope>
    <source>
        <strain evidence="5 6">MRM 9.3</strain>
    </source>
</reference>
<dbReference type="Pfam" id="PF01212">
    <property type="entry name" value="Beta_elim_lyase"/>
    <property type="match status" value="1"/>
</dbReference>
<dbReference type="GO" id="GO:0008483">
    <property type="term" value="F:transaminase activity"/>
    <property type="evidence" value="ECO:0007669"/>
    <property type="project" value="UniProtKB-KW"/>
</dbReference>
<sequence>MLSFENDYSCAAAPEILAALNETQAEQFPGYGSDRLCASAKARIRTACDAPDADVWFLVGGTQTNQTVIDAITPPYAGVIAATSGHVNVHEAGAIEASGHKVLTLPQHNGRIDADELDRYCATFYADANYEHMVFPGAVYISQCTEYGTMYAKAELERIADVAHRHGMPLFVDGARLGYALTAKGNDVSLADLARIADVFYIGGTKVGALFGEAVVFTHHGSLSNTPRHFLTLIKQHGALLAKGWLLGLQFDTLFTDDLYLRIARRANVAAERIREALTDRGYTLTFDAPTNQIFITVDKATRARLESRVRLGFMEQADADHDVIRICTSWSTTDEQVDQLLDLL</sequence>
<evidence type="ECO:0000313" key="6">
    <source>
        <dbReference type="Proteomes" id="UP000326336"/>
    </source>
</evidence>
<keyword evidence="6" id="KW-1185">Reference proteome</keyword>
<gene>
    <name evidence="5" type="ORF">EHS19_00145</name>
</gene>
<dbReference type="RefSeq" id="WP_151915783.1">
    <property type="nucleotide sequence ID" value="NZ_RQSP01000001.1"/>
</dbReference>
<dbReference type="AlphaFoldDB" id="A0A5N5RMY4"/>
<comment type="cofactor">
    <cofactor evidence="1">
        <name>pyridoxal 5'-phosphate</name>
        <dbReference type="ChEBI" id="CHEBI:597326"/>
    </cofactor>
</comment>
<dbReference type="Gene3D" id="3.40.640.10">
    <property type="entry name" value="Type I PLP-dependent aspartate aminotransferase-like (Major domain)"/>
    <property type="match status" value="1"/>
</dbReference>